<dbReference type="OrthoDB" id="7010964at2"/>
<organism evidence="1 2">
    <name type="scientific">Pseudomonas fluorescens</name>
    <dbReference type="NCBI Taxonomy" id="294"/>
    <lineage>
        <taxon>Bacteria</taxon>
        <taxon>Pseudomonadati</taxon>
        <taxon>Pseudomonadota</taxon>
        <taxon>Gammaproteobacteria</taxon>
        <taxon>Pseudomonadales</taxon>
        <taxon>Pseudomonadaceae</taxon>
        <taxon>Pseudomonas</taxon>
    </lineage>
</organism>
<reference evidence="1 2" key="1">
    <citation type="submission" date="2019-09" db="EMBL/GenBank/DDBJ databases">
        <authorList>
            <person name="Chandra G."/>
            <person name="Truman W A."/>
        </authorList>
    </citation>
    <scope>NUCLEOTIDE SEQUENCE [LARGE SCALE GENOMIC DNA]</scope>
    <source>
        <strain evidence="1">PS691</strain>
    </source>
</reference>
<dbReference type="AlphaFoldDB" id="A0A5E7BM76"/>
<name>A0A5E7BM76_PSEFL</name>
<dbReference type="Pfam" id="PF10800">
    <property type="entry name" value="DUF2528"/>
    <property type="match status" value="1"/>
</dbReference>
<dbReference type="InterPro" id="IPR024252">
    <property type="entry name" value="DUF2528"/>
</dbReference>
<dbReference type="RefSeq" id="WP_150642024.1">
    <property type="nucleotide sequence ID" value="NZ_CABVHQ010000016.1"/>
</dbReference>
<accession>A0A5E7BM76</accession>
<evidence type="ECO:0000313" key="2">
    <source>
        <dbReference type="Proteomes" id="UP000337909"/>
    </source>
</evidence>
<dbReference type="EMBL" id="CABVHQ010000016">
    <property type="protein sequence ID" value="VVN92819.1"/>
    <property type="molecule type" value="Genomic_DNA"/>
</dbReference>
<evidence type="ECO:0008006" key="3">
    <source>
        <dbReference type="Google" id="ProtNLM"/>
    </source>
</evidence>
<evidence type="ECO:0000313" key="1">
    <source>
        <dbReference type="EMBL" id="VVN92819.1"/>
    </source>
</evidence>
<protein>
    <recommendedName>
        <fullName evidence="3">DUF2528 family protein</fullName>
    </recommendedName>
</protein>
<gene>
    <name evidence="1" type="ORF">PS691_02002</name>
</gene>
<proteinExistence type="predicted"/>
<sequence length="147" mass="16456">MSEQTNIKRFKVSESWKDYEVLLEVNLDVLTPERAAMINNYLSDDQTRLMDEGGDVIRVAIRLAGSTMIRIMLEQGGAGFTPTFKNMFGDNPGASWTHDLHSTEGFWGCEADEKPYGWCGMRIIGADVDVPGFFEVELTELPAAKED</sequence>
<dbReference type="Proteomes" id="UP000337909">
    <property type="component" value="Unassembled WGS sequence"/>
</dbReference>